<dbReference type="STRING" id="1764295.A0A5B8MR70"/>
<reference evidence="3 4" key="1">
    <citation type="submission" date="2018-07" db="EMBL/GenBank/DDBJ databases">
        <title>The complete nuclear genome of the prasinophyte Chloropicon primus (CCMP1205).</title>
        <authorList>
            <person name="Pombert J.-F."/>
            <person name="Otis C."/>
            <person name="Turmel M."/>
            <person name="Lemieux C."/>
        </authorList>
    </citation>
    <scope>NUCLEOTIDE SEQUENCE [LARGE SCALE GENOMIC DNA]</scope>
    <source>
        <strain evidence="3 4">CCMP1205</strain>
    </source>
</reference>
<proteinExistence type="predicted"/>
<evidence type="ECO:0000313" key="3">
    <source>
        <dbReference type="EMBL" id="QDZ22125.1"/>
    </source>
</evidence>
<feature type="coiled-coil region" evidence="1">
    <location>
        <begin position="176"/>
        <end position="252"/>
    </location>
</feature>
<feature type="region of interest" description="Disordered" evidence="2">
    <location>
        <begin position="488"/>
        <end position="606"/>
    </location>
</feature>
<feature type="compositionally biased region" description="Basic residues" evidence="2">
    <location>
        <begin position="556"/>
        <end position="570"/>
    </location>
</feature>
<dbReference type="EMBL" id="CP031040">
    <property type="protein sequence ID" value="QDZ22125.1"/>
    <property type="molecule type" value="Genomic_DNA"/>
</dbReference>
<feature type="compositionally biased region" description="Basic and acidic residues" evidence="2">
    <location>
        <begin position="515"/>
        <end position="555"/>
    </location>
</feature>
<protein>
    <submittedName>
        <fullName evidence="3">Uncharacterized protein</fullName>
    </submittedName>
</protein>
<keyword evidence="1" id="KW-0175">Coiled coil</keyword>
<sequence length="606" mass="68473">MASSELPSSMMRTAGYSHPSRIPGGVNEGACVQHHHQVTTSTTTVTAITQSDGAITIKRMKEMAEEQHHRNVELQAANCQLTSQLKQAQHQISELKKAFKAERVGYSDIKFKQERLDRHLEDFNGILEGIDIAHLRLNTSTNKCQSQQEEFTSKLAKSLEESSRVRAQQKESVDRCVRLEARVAEVSREVEAAKEVNKRISDELVTSRALVSEKSDQQGDCQKKLEESRAARAQATAELAELRSKYEADMKQKTIDHEVVKQELSRTVASLNDYLELRQKEHAQRVRAESLLEEVRGRGAKVDGATREALRSHHSKMLRALKEREDGVNSRLAKWSAALGSMGKRVLAVSKALGRLDQQSSALRKALKAKEEAVVKVNVQNDELTTRLTSLISDLDSASSKLVVKTSEAEISKKECEETRRQLKSLKDEQKQYCIALSNQNASELTKMKEKMKEEVESLKEELQREVRGKESERSAWEDKHRALEESLGAARRDLQAKEKGFAESKRQILQSGEEALRSLRQEHEARVGDLKEKLAEAMEQGRAKGGRATREQQAKKPKTTAKKTRKSRPKQGQPPASPDHHRRRRHHEGDFDDLFEDGLLDPYAF</sequence>
<name>A0A5B8MR70_9CHLO</name>
<evidence type="ECO:0000256" key="1">
    <source>
        <dbReference type="SAM" id="Coils"/>
    </source>
</evidence>
<feature type="compositionally biased region" description="Acidic residues" evidence="2">
    <location>
        <begin position="591"/>
        <end position="600"/>
    </location>
</feature>
<accession>A0A5B8MR70</accession>
<dbReference type="AlphaFoldDB" id="A0A5B8MR70"/>
<organism evidence="3 4">
    <name type="scientific">Chloropicon primus</name>
    <dbReference type="NCBI Taxonomy" id="1764295"/>
    <lineage>
        <taxon>Eukaryota</taxon>
        <taxon>Viridiplantae</taxon>
        <taxon>Chlorophyta</taxon>
        <taxon>Chloropicophyceae</taxon>
        <taxon>Chloropicales</taxon>
        <taxon>Chloropicaceae</taxon>
        <taxon>Chloropicon</taxon>
    </lineage>
</organism>
<evidence type="ECO:0000256" key="2">
    <source>
        <dbReference type="SAM" id="MobiDB-lite"/>
    </source>
</evidence>
<dbReference type="Proteomes" id="UP000316726">
    <property type="component" value="Chromosome 7"/>
</dbReference>
<keyword evidence="4" id="KW-1185">Reference proteome</keyword>
<evidence type="ECO:0000313" key="4">
    <source>
        <dbReference type="Proteomes" id="UP000316726"/>
    </source>
</evidence>
<feature type="compositionally biased region" description="Basic and acidic residues" evidence="2">
    <location>
        <begin position="488"/>
        <end position="507"/>
    </location>
</feature>
<gene>
    <name evidence="3" type="ORF">A3770_07p46430</name>
</gene>